<dbReference type="InterPro" id="IPR036770">
    <property type="entry name" value="Ankyrin_rpt-contain_sf"/>
</dbReference>
<name>A0A138ZXD4_GONPJ</name>
<dbReference type="PROSITE" id="PS50088">
    <property type="entry name" value="ANK_REPEAT"/>
    <property type="match status" value="2"/>
</dbReference>
<dbReference type="OrthoDB" id="2118844at2759"/>
<dbReference type="PANTHER" id="PTHR23206:SF8">
    <property type="entry name" value="ANKYRIN REPEAT AND KH DOMAIN-CONTAINING 1"/>
    <property type="match status" value="1"/>
</dbReference>
<dbReference type="Gene3D" id="1.25.40.20">
    <property type="entry name" value="Ankyrin repeat-containing domain"/>
    <property type="match status" value="2"/>
</dbReference>
<dbReference type="EMBL" id="KQ965910">
    <property type="protein sequence ID" value="KXS08955.1"/>
    <property type="molecule type" value="Genomic_DNA"/>
</dbReference>
<keyword evidence="1" id="KW-0677">Repeat</keyword>
<dbReference type="PANTHER" id="PTHR23206">
    <property type="entry name" value="MASK PROTEIN"/>
    <property type="match status" value="1"/>
</dbReference>
<dbReference type="SUPFAM" id="SSF48403">
    <property type="entry name" value="Ankyrin repeat"/>
    <property type="match status" value="1"/>
</dbReference>
<dbReference type="PROSITE" id="PS50297">
    <property type="entry name" value="ANK_REP_REGION"/>
    <property type="match status" value="1"/>
</dbReference>
<evidence type="ECO:0000256" key="1">
    <source>
        <dbReference type="ARBA" id="ARBA00022737"/>
    </source>
</evidence>
<dbReference type="AlphaFoldDB" id="A0A138ZXD4"/>
<dbReference type="SMART" id="SM00248">
    <property type="entry name" value="ANK"/>
    <property type="match status" value="7"/>
</dbReference>
<keyword evidence="2 3" id="KW-0040">ANK repeat</keyword>
<dbReference type="OMA" id="WMITRSS"/>
<reference evidence="4 5" key="1">
    <citation type="journal article" date="2015" name="Genome Biol. Evol.">
        <title>Phylogenomic analyses indicate that early fungi evolved digesting cell walls of algal ancestors of land plants.</title>
        <authorList>
            <person name="Chang Y."/>
            <person name="Wang S."/>
            <person name="Sekimoto S."/>
            <person name="Aerts A.L."/>
            <person name="Choi C."/>
            <person name="Clum A."/>
            <person name="LaButti K.M."/>
            <person name="Lindquist E.A."/>
            <person name="Yee Ngan C."/>
            <person name="Ohm R.A."/>
            <person name="Salamov A.A."/>
            <person name="Grigoriev I.V."/>
            <person name="Spatafora J.W."/>
            <person name="Berbee M.L."/>
        </authorList>
    </citation>
    <scope>NUCLEOTIDE SEQUENCE [LARGE SCALE GENOMIC DNA]</scope>
    <source>
        <strain evidence="4 5">JEL478</strain>
    </source>
</reference>
<protein>
    <submittedName>
        <fullName evidence="4">Ankyrin</fullName>
    </submittedName>
</protein>
<feature type="repeat" description="ANK" evidence="3">
    <location>
        <begin position="153"/>
        <end position="185"/>
    </location>
</feature>
<evidence type="ECO:0000313" key="4">
    <source>
        <dbReference type="EMBL" id="KXS08955.1"/>
    </source>
</evidence>
<dbReference type="InterPro" id="IPR051631">
    <property type="entry name" value="Ankyrin-KH/SAM_domain"/>
</dbReference>
<dbReference type="Pfam" id="PF12796">
    <property type="entry name" value="Ank_2"/>
    <property type="match status" value="2"/>
</dbReference>
<evidence type="ECO:0000313" key="5">
    <source>
        <dbReference type="Proteomes" id="UP000070544"/>
    </source>
</evidence>
<accession>A0A138ZXD4</accession>
<dbReference type="Proteomes" id="UP000070544">
    <property type="component" value="Unassembled WGS sequence"/>
</dbReference>
<proteinExistence type="predicted"/>
<evidence type="ECO:0000256" key="2">
    <source>
        <dbReference type="ARBA" id="ARBA00023043"/>
    </source>
</evidence>
<organism evidence="4 5">
    <name type="scientific">Gonapodya prolifera (strain JEL478)</name>
    <name type="common">Monoblepharis prolifera</name>
    <dbReference type="NCBI Taxonomy" id="1344416"/>
    <lineage>
        <taxon>Eukaryota</taxon>
        <taxon>Fungi</taxon>
        <taxon>Fungi incertae sedis</taxon>
        <taxon>Chytridiomycota</taxon>
        <taxon>Chytridiomycota incertae sedis</taxon>
        <taxon>Monoblepharidomycetes</taxon>
        <taxon>Monoblepharidales</taxon>
        <taxon>Gonapodyaceae</taxon>
        <taxon>Gonapodya</taxon>
    </lineage>
</organism>
<gene>
    <name evidence="4" type="ORF">M427DRAFT_266468</name>
</gene>
<feature type="repeat" description="ANK" evidence="3">
    <location>
        <begin position="60"/>
        <end position="92"/>
    </location>
</feature>
<dbReference type="InterPro" id="IPR002110">
    <property type="entry name" value="Ankyrin_rpt"/>
</dbReference>
<evidence type="ECO:0000256" key="3">
    <source>
        <dbReference type="PROSITE-ProRule" id="PRU00023"/>
    </source>
</evidence>
<sequence>MAESARGDVDIILILCNQADVNGILITHGAQHFALREAAKYGRLEAVQCLLDSGAKVDGHYGTVLVMACESGHLSVVELLLKRGADLILYGDSCLRAASLEGRIDVARYLIDQDVIYQMTLPLSLMEAFRGGHVDVVDVLVTRGGAVFDTSADGAKYMYTAAKHGHLDAVKYLVDHGVVLESCNGQPLLAASFYGHVDVVRYLLGSRDNMQINDHVHINTVLNALQRGHKEVARVLLARGGLVHRDAIRQNLLAGAHFYNTGPAALSFLDRCLTEITAQNHAEEAQLQ</sequence>
<dbReference type="STRING" id="1344416.A0A138ZXD4"/>
<keyword evidence="5" id="KW-1185">Reference proteome</keyword>